<dbReference type="GO" id="GO:0031071">
    <property type="term" value="F:cysteine desulfurase activity"/>
    <property type="evidence" value="ECO:0007669"/>
    <property type="project" value="UniProtKB-EC"/>
</dbReference>
<accession>A0A6J4T776</accession>
<evidence type="ECO:0000259" key="11">
    <source>
        <dbReference type="Pfam" id="PF00266"/>
    </source>
</evidence>
<dbReference type="PANTHER" id="PTHR11601">
    <property type="entry name" value="CYSTEINE DESULFURYLASE FAMILY MEMBER"/>
    <property type="match status" value="1"/>
</dbReference>
<reference evidence="12" key="1">
    <citation type="submission" date="2020-02" db="EMBL/GenBank/DDBJ databases">
        <authorList>
            <person name="Meier V. D."/>
        </authorList>
    </citation>
    <scope>NUCLEOTIDE SEQUENCE</scope>
    <source>
        <strain evidence="12">AVDCRST_MAG39</strain>
    </source>
</reference>
<evidence type="ECO:0000256" key="1">
    <source>
        <dbReference type="ARBA" id="ARBA00001933"/>
    </source>
</evidence>
<evidence type="ECO:0000256" key="5">
    <source>
        <dbReference type="ARBA" id="ARBA00022679"/>
    </source>
</evidence>
<dbReference type="InterPro" id="IPR016454">
    <property type="entry name" value="Cysteine_dSase"/>
</dbReference>
<dbReference type="Gene3D" id="3.90.1150.10">
    <property type="entry name" value="Aspartate Aminotransferase, domain 1"/>
    <property type="match status" value="1"/>
</dbReference>
<keyword evidence="8" id="KW-0408">Iron</keyword>
<comment type="function">
    <text evidence="2">Catalyzes the removal of elemental sulfur atoms from cysteine to produce alanine. Seems to participate in the biosynthesis of the nitrogenase metalloclusters by providing the inorganic sulfur required for the Fe-S core formation.</text>
</comment>
<sequence length="371" mass="38567">MRERTYLDHAATAPMLPAARDAMLEGVARWANPSSLHAEGRAARAALEGARERIKAALGWTGELIFTSGASEAARLAFRRGRTEGAKPIISAVEHDAVLRQVSEDEQLNAPVASDGRVDLATFGELLRRVAAGHGRAALVAVQHVNPETGVIQPIAEIAGAVAAAGGALFVDCAQSAGKLPLPSADLLALSAHKLGGPPGIGALLVRDLGRLVPEGGQEQGYRGGTENLPAALGFAAAVEARALVGQEPEWSVRQRENRLLLEERIGAAGGAAVCANGVRSPFTATYHMPGMSAAAQLVRFDLLGFAVSAGSACSSGTTKQSHVLRALGLPADHAANCVRVSFGPDTRREEVERFADAWTALAGDARRRAA</sequence>
<evidence type="ECO:0000256" key="6">
    <source>
        <dbReference type="ARBA" id="ARBA00022723"/>
    </source>
</evidence>
<evidence type="ECO:0000256" key="8">
    <source>
        <dbReference type="ARBA" id="ARBA00023004"/>
    </source>
</evidence>
<proteinExistence type="inferred from homology"/>
<dbReference type="Gene3D" id="3.40.640.10">
    <property type="entry name" value="Type I PLP-dependent aspartate aminotransferase-like (Major domain)"/>
    <property type="match status" value="1"/>
</dbReference>
<feature type="domain" description="Aminotransferase class V" evidence="11">
    <location>
        <begin position="5"/>
        <end position="355"/>
    </location>
</feature>
<keyword evidence="9" id="KW-0411">Iron-sulfur</keyword>
<dbReference type="AlphaFoldDB" id="A0A6J4T776"/>
<protein>
    <recommendedName>
        <fullName evidence="4">Cysteine desulfurase</fullName>
    </recommendedName>
</protein>
<dbReference type="PANTHER" id="PTHR11601:SF34">
    <property type="entry name" value="CYSTEINE DESULFURASE"/>
    <property type="match status" value="1"/>
</dbReference>
<evidence type="ECO:0000256" key="2">
    <source>
        <dbReference type="ARBA" id="ARBA00003120"/>
    </source>
</evidence>
<comment type="similarity">
    <text evidence="3">Belongs to the class-V pyridoxal-phosphate-dependent aminotransferase family. NifS/IscS subfamily.</text>
</comment>
<comment type="cofactor">
    <cofactor evidence="1">
        <name>pyridoxal 5'-phosphate</name>
        <dbReference type="ChEBI" id="CHEBI:597326"/>
    </cofactor>
</comment>
<organism evidence="12">
    <name type="scientific">uncultured Sphingomonadaceae bacterium</name>
    <dbReference type="NCBI Taxonomy" id="169976"/>
    <lineage>
        <taxon>Bacteria</taxon>
        <taxon>Pseudomonadati</taxon>
        <taxon>Pseudomonadota</taxon>
        <taxon>Alphaproteobacteria</taxon>
        <taxon>Sphingomonadales</taxon>
        <taxon>Sphingomonadaceae</taxon>
        <taxon>environmental samples</taxon>
    </lineage>
</organism>
<evidence type="ECO:0000313" key="12">
    <source>
        <dbReference type="EMBL" id="CAA9515862.1"/>
    </source>
</evidence>
<gene>
    <name evidence="12" type="ORF">AVDCRST_MAG39-2449</name>
</gene>
<dbReference type="InterPro" id="IPR015424">
    <property type="entry name" value="PyrdxlP-dep_Trfase"/>
</dbReference>
<dbReference type="GO" id="GO:0051536">
    <property type="term" value="F:iron-sulfur cluster binding"/>
    <property type="evidence" value="ECO:0007669"/>
    <property type="project" value="UniProtKB-KW"/>
</dbReference>
<evidence type="ECO:0000256" key="4">
    <source>
        <dbReference type="ARBA" id="ARBA00013558"/>
    </source>
</evidence>
<keyword evidence="6" id="KW-0479">Metal-binding</keyword>
<keyword evidence="7" id="KW-0663">Pyridoxal phosphate</keyword>
<dbReference type="SUPFAM" id="SSF53383">
    <property type="entry name" value="PLP-dependent transferases"/>
    <property type="match status" value="1"/>
</dbReference>
<dbReference type="InterPro" id="IPR015422">
    <property type="entry name" value="PyrdxlP-dep_Trfase_small"/>
</dbReference>
<evidence type="ECO:0000256" key="3">
    <source>
        <dbReference type="ARBA" id="ARBA00006490"/>
    </source>
</evidence>
<dbReference type="Gene3D" id="1.10.260.50">
    <property type="match status" value="1"/>
</dbReference>
<dbReference type="EMBL" id="CADCVW010000095">
    <property type="protein sequence ID" value="CAA9515862.1"/>
    <property type="molecule type" value="Genomic_DNA"/>
</dbReference>
<dbReference type="Pfam" id="PF00266">
    <property type="entry name" value="Aminotran_5"/>
    <property type="match status" value="1"/>
</dbReference>
<evidence type="ECO:0000256" key="10">
    <source>
        <dbReference type="ARBA" id="ARBA00050776"/>
    </source>
</evidence>
<keyword evidence="5 12" id="KW-0808">Transferase</keyword>
<dbReference type="InterPro" id="IPR000192">
    <property type="entry name" value="Aminotrans_V_dom"/>
</dbReference>
<dbReference type="InterPro" id="IPR015421">
    <property type="entry name" value="PyrdxlP-dep_Trfase_major"/>
</dbReference>
<name>A0A6J4T776_9SPHN</name>
<dbReference type="GO" id="GO:0046872">
    <property type="term" value="F:metal ion binding"/>
    <property type="evidence" value="ECO:0007669"/>
    <property type="project" value="UniProtKB-KW"/>
</dbReference>
<evidence type="ECO:0000256" key="9">
    <source>
        <dbReference type="ARBA" id="ARBA00023014"/>
    </source>
</evidence>
<comment type="catalytic activity">
    <reaction evidence="10">
        <text>(sulfur carrier)-H + L-cysteine = (sulfur carrier)-SH + L-alanine</text>
        <dbReference type="Rhea" id="RHEA:43892"/>
        <dbReference type="Rhea" id="RHEA-COMP:14737"/>
        <dbReference type="Rhea" id="RHEA-COMP:14739"/>
        <dbReference type="ChEBI" id="CHEBI:29917"/>
        <dbReference type="ChEBI" id="CHEBI:35235"/>
        <dbReference type="ChEBI" id="CHEBI:57972"/>
        <dbReference type="ChEBI" id="CHEBI:64428"/>
        <dbReference type="EC" id="2.8.1.7"/>
    </reaction>
</comment>
<dbReference type="PIRSF" id="PIRSF005572">
    <property type="entry name" value="NifS"/>
    <property type="match status" value="1"/>
</dbReference>
<evidence type="ECO:0000256" key="7">
    <source>
        <dbReference type="ARBA" id="ARBA00022898"/>
    </source>
</evidence>